<sequence>MVYIAEPLVSIIIPVYNRGDLVEATLDSILSQTYANWECIIVDDGSTDDTELVVNKFAKKDVRFKYLKRPITMLKGPNACRKYGFEKSRGDFVQWFDSDDVMSLDKLAYTVKTMNENSVDCVIHNFSYFRPNDYSHVVFNNFKKIEDVVKDYLAGGLVINFQSIIWKKKSLDMCFLNSKLSYAEDVYFIGNQFLQTNFKYAILDEVLVFIRKHDKSLTTGFSNRSPKLIEDEVYVREYFFKKTLNMKKVLFKGSLKMYLKALKYLLYAKAYPVFFKNMFEVFRLVHNKLKLVVIKLSILGLFYIFTGKGLTAYQKTINTL</sequence>
<dbReference type="Proteomes" id="UP001500954">
    <property type="component" value="Unassembled WGS sequence"/>
</dbReference>
<evidence type="ECO:0000259" key="1">
    <source>
        <dbReference type="Pfam" id="PF00535"/>
    </source>
</evidence>
<dbReference type="InterPro" id="IPR001173">
    <property type="entry name" value="Glyco_trans_2-like"/>
</dbReference>
<dbReference type="Gene3D" id="3.90.550.10">
    <property type="entry name" value="Spore Coat Polysaccharide Biosynthesis Protein SpsA, Chain A"/>
    <property type="match status" value="1"/>
</dbReference>
<name>A0ABP6XUJ5_9FLAO</name>
<evidence type="ECO:0000313" key="3">
    <source>
        <dbReference type="Proteomes" id="UP001500954"/>
    </source>
</evidence>
<evidence type="ECO:0000313" key="2">
    <source>
        <dbReference type="EMBL" id="GAA3571901.1"/>
    </source>
</evidence>
<dbReference type="SUPFAM" id="SSF53448">
    <property type="entry name" value="Nucleotide-diphospho-sugar transferases"/>
    <property type="match status" value="1"/>
</dbReference>
<dbReference type="EMBL" id="BAABCY010000060">
    <property type="protein sequence ID" value="GAA3571901.1"/>
    <property type="molecule type" value="Genomic_DNA"/>
</dbReference>
<dbReference type="PANTHER" id="PTHR22916:SF3">
    <property type="entry name" value="UDP-GLCNAC:BETAGAL BETA-1,3-N-ACETYLGLUCOSAMINYLTRANSFERASE-LIKE PROTEIN 1"/>
    <property type="match status" value="1"/>
</dbReference>
<protein>
    <submittedName>
        <fullName evidence="2">Glycosyltransferase family 2 protein</fullName>
    </submittedName>
</protein>
<keyword evidence="3" id="KW-1185">Reference proteome</keyword>
<accession>A0ABP6XUJ5</accession>
<dbReference type="RefSeq" id="WP_345006053.1">
    <property type="nucleotide sequence ID" value="NZ_BAABCY010000060.1"/>
</dbReference>
<feature type="domain" description="Glycosyltransferase 2-like" evidence="1">
    <location>
        <begin position="10"/>
        <end position="134"/>
    </location>
</feature>
<dbReference type="CDD" id="cd00761">
    <property type="entry name" value="Glyco_tranf_GTA_type"/>
    <property type="match status" value="1"/>
</dbReference>
<dbReference type="PANTHER" id="PTHR22916">
    <property type="entry name" value="GLYCOSYLTRANSFERASE"/>
    <property type="match status" value="1"/>
</dbReference>
<comment type="caution">
    <text evidence="2">The sequence shown here is derived from an EMBL/GenBank/DDBJ whole genome shotgun (WGS) entry which is preliminary data.</text>
</comment>
<dbReference type="InterPro" id="IPR029044">
    <property type="entry name" value="Nucleotide-diphossugar_trans"/>
</dbReference>
<organism evidence="2 3">
    <name type="scientific">Snuella lapsa</name>
    <dbReference type="NCBI Taxonomy" id="870481"/>
    <lineage>
        <taxon>Bacteria</taxon>
        <taxon>Pseudomonadati</taxon>
        <taxon>Bacteroidota</taxon>
        <taxon>Flavobacteriia</taxon>
        <taxon>Flavobacteriales</taxon>
        <taxon>Flavobacteriaceae</taxon>
        <taxon>Snuella</taxon>
    </lineage>
</organism>
<reference evidence="3" key="1">
    <citation type="journal article" date="2019" name="Int. J. Syst. Evol. Microbiol.">
        <title>The Global Catalogue of Microorganisms (GCM) 10K type strain sequencing project: providing services to taxonomists for standard genome sequencing and annotation.</title>
        <authorList>
            <consortium name="The Broad Institute Genomics Platform"/>
            <consortium name="The Broad Institute Genome Sequencing Center for Infectious Disease"/>
            <person name="Wu L."/>
            <person name="Ma J."/>
        </authorList>
    </citation>
    <scope>NUCLEOTIDE SEQUENCE [LARGE SCALE GENOMIC DNA]</scope>
    <source>
        <strain evidence="3">JCM 17111</strain>
    </source>
</reference>
<dbReference type="Pfam" id="PF00535">
    <property type="entry name" value="Glycos_transf_2"/>
    <property type="match status" value="1"/>
</dbReference>
<gene>
    <name evidence="2" type="ORF">GCM10022395_21620</name>
</gene>
<proteinExistence type="predicted"/>